<evidence type="ECO:0000256" key="1">
    <source>
        <dbReference type="SAM" id="MobiDB-lite"/>
    </source>
</evidence>
<organism evidence="2 3">
    <name type="scientific">Stachybotrys elegans</name>
    <dbReference type="NCBI Taxonomy" id="80388"/>
    <lineage>
        <taxon>Eukaryota</taxon>
        <taxon>Fungi</taxon>
        <taxon>Dikarya</taxon>
        <taxon>Ascomycota</taxon>
        <taxon>Pezizomycotina</taxon>
        <taxon>Sordariomycetes</taxon>
        <taxon>Hypocreomycetidae</taxon>
        <taxon>Hypocreales</taxon>
        <taxon>Stachybotryaceae</taxon>
        <taxon>Stachybotrys</taxon>
    </lineage>
</organism>
<dbReference type="Proteomes" id="UP000813444">
    <property type="component" value="Unassembled WGS sequence"/>
</dbReference>
<proteinExistence type="predicted"/>
<reference evidence="2" key="1">
    <citation type="journal article" date="2021" name="Nat. Commun.">
        <title>Genetic determinants of endophytism in the Arabidopsis root mycobiome.</title>
        <authorList>
            <person name="Mesny F."/>
            <person name="Miyauchi S."/>
            <person name="Thiergart T."/>
            <person name="Pickel B."/>
            <person name="Atanasova L."/>
            <person name="Karlsson M."/>
            <person name="Huettel B."/>
            <person name="Barry K.W."/>
            <person name="Haridas S."/>
            <person name="Chen C."/>
            <person name="Bauer D."/>
            <person name="Andreopoulos W."/>
            <person name="Pangilinan J."/>
            <person name="LaButti K."/>
            <person name="Riley R."/>
            <person name="Lipzen A."/>
            <person name="Clum A."/>
            <person name="Drula E."/>
            <person name="Henrissat B."/>
            <person name="Kohler A."/>
            <person name="Grigoriev I.V."/>
            <person name="Martin F.M."/>
            <person name="Hacquard S."/>
        </authorList>
    </citation>
    <scope>NUCLEOTIDE SEQUENCE</scope>
    <source>
        <strain evidence="2">MPI-CAGE-CH-0235</strain>
    </source>
</reference>
<feature type="region of interest" description="Disordered" evidence="1">
    <location>
        <begin position="1"/>
        <end position="68"/>
    </location>
</feature>
<dbReference type="EMBL" id="JAGPNK010000001">
    <property type="protein sequence ID" value="KAH7328079.1"/>
    <property type="molecule type" value="Genomic_DNA"/>
</dbReference>
<protein>
    <submittedName>
        <fullName evidence="2">Uncharacterized protein</fullName>
    </submittedName>
</protein>
<name>A0A8K0WX36_9HYPO</name>
<gene>
    <name evidence="2" type="ORF">B0I35DRAFT_8106</name>
</gene>
<keyword evidence="3" id="KW-1185">Reference proteome</keyword>
<evidence type="ECO:0000313" key="2">
    <source>
        <dbReference type="EMBL" id="KAH7328079.1"/>
    </source>
</evidence>
<comment type="caution">
    <text evidence="2">The sequence shown here is derived from an EMBL/GenBank/DDBJ whole genome shotgun (WGS) entry which is preliminary data.</text>
</comment>
<sequence>MPSFLSTGLQGRWCSAPDAEQPDPGRYHGLDIQHPFRCRPSRSNGRRQSPMPLKRPAKLKSLTTKQSPRRSMYVLRHAASCGGCPMKNVAAHQMTLGRSLPQRRQRPLQTLQQRGGQPVTRHVLGGWDDVEGDLGCMKKTGTCWDDAAMFGRDPGQLSDVGSAYGVGGSTIAVTRPDTRLPRRAEKKIVCLYACICW</sequence>
<dbReference type="AlphaFoldDB" id="A0A8K0WX36"/>
<evidence type="ECO:0000313" key="3">
    <source>
        <dbReference type="Proteomes" id="UP000813444"/>
    </source>
</evidence>
<accession>A0A8K0WX36</accession>